<gene>
    <name evidence="1" type="ORF">HCBG_00221</name>
</gene>
<keyword evidence="2" id="KW-1185">Reference proteome</keyword>
<evidence type="ECO:0000313" key="1">
    <source>
        <dbReference type="EMBL" id="EEH10766.1"/>
    </source>
</evidence>
<dbReference type="GeneID" id="69033238"/>
<accession>C0NAS5</accession>
<proteinExistence type="predicted"/>
<dbReference type="AlphaFoldDB" id="C0NAS5"/>
<organism evidence="1 2">
    <name type="scientific">Ajellomyces capsulatus (strain G186AR / H82 / ATCC MYA-2454 / RMSCC 2432)</name>
    <name type="common">Darling's disease fungus</name>
    <name type="synonym">Histoplasma capsulatum</name>
    <dbReference type="NCBI Taxonomy" id="447093"/>
    <lineage>
        <taxon>Eukaryota</taxon>
        <taxon>Fungi</taxon>
        <taxon>Dikarya</taxon>
        <taxon>Ascomycota</taxon>
        <taxon>Pezizomycotina</taxon>
        <taxon>Eurotiomycetes</taxon>
        <taxon>Eurotiomycetidae</taxon>
        <taxon>Onygenales</taxon>
        <taxon>Ajellomycetaceae</taxon>
        <taxon>Histoplasma</taxon>
    </lineage>
</organism>
<dbReference type="HOGENOM" id="CLU_2996031_0_0_1"/>
<dbReference type="Proteomes" id="UP000001631">
    <property type="component" value="Unassembled WGS sequence"/>
</dbReference>
<sequence>MGIKQKAVRVFSGGIISQVDEGKDLTVERVVLCLIIKIGKSGSKGFGDETGKDKKGT</sequence>
<dbReference type="EMBL" id="GG663363">
    <property type="protein sequence ID" value="EEH10766.1"/>
    <property type="molecule type" value="Genomic_DNA"/>
</dbReference>
<protein>
    <submittedName>
        <fullName evidence="1">Uncharacterized protein</fullName>
    </submittedName>
</protein>
<dbReference type="InParanoid" id="C0NAS5"/>
<name>C0NAS5_AJECG</name>
<reference evidence="1" key="1">
    <citation type="submission" date="2009-02" db="EMBL/GenBank/DDBJ databases">
        <title>The Genome Sequence of Ajellomyces capsulatus strain G186AR.</title>
        <authorList>
            <consortium name="The Broad Institute Genome Sequencing Platform"/>
            <person name="Champion M."/>
            <person name="Cuomo C."/>
            <person name="Ma L.-J."/>
            <person name="Henn M.R."/>
            <person name="Sil A."/>
            <person name="Goldman B."/>
            <person name="Young S.K."/>
            <person name="Kodira C.D."/>
            <person name="Zeng Q."/>
            <person name="Koehrsen M."/>
            <person name="Alvarado L."/>
            <person name="Berlin A."/>
            <person name="Borenstein D."/>
            <person name="Chen Z."/>
            <person name="Engels R."/>
            <person name="Freedman E."/>
            <person name="Gellesch M."/>
            <person name="Goldberg J."/>
            <person name="Griggs A."/>
            <person name="Gujja S."/>
            <person name="Heiman D."/>
            <person name="Hepburn T."/>
            <person name="Howarth C."/>
            <person name="Jen D."/>
            <person name="Larson L."/>
            <person name="Lewis B."/>
            <person name="Mehta T."/>
            <person name="Park D."/>
            <person name="Pearson M."/>
            <person name="Roberts A."/>
            <person name="Saif S."/>
            <person name="Shea T."/>
            <person name="Shenoy N."/>
            <person name="Sisk P."/>
            <person name="Stolte C."/>
            <person name="Sykes S."/>
            <person name="Walk T."/>
            <person name="White J."/>
            <person name="Yandava C."/>
            <person name="Klein B."/>
            <person name="McEwen J.G."/>
            <person name="Puccia R."/>
            <person name="Goldman G.H."/>
            <person name="Felipe M.S."/>
            <person name="Nino-Vega G."/>
            <person name="San-Blas G."/>
            <person name="Taylor J."/>
            <person name="Mendoza L."/>
            <person name="Galagan J."/>
            <person name="Nusbaum C."/>
            <person name="Birren B."/>
        </authorList>
    </citation>
    <scope>NUCLEOTIDE SEQUENCE</scope>
    <source>
        <strain evidence="1">G186AR</strain>
    </source>
</reference>
<evidence type="ECO:0000313" key="2">
    <source>
        <dbReference type="Proteomes" id="UP000001631"/>
    </source>
</evidence>
<dbReference type="RefSeq" id="XP_045291246.1">
    <property type="nucleotide sequence ID" value="XM_045427271.1"/>
</dbReference>